<protein>
    <recommendedName>
        <fullName evidence="5">Glycosyl transferase family 1</fullName>
    </recommendedName>
</protein>
<organism evidence="3 4">
    <name type="scientific">Polaribacter butkevichii</name>
    <dbReference type="NCBI Taxonomy" id="218490"/>
    <lineage>
        <taxon>Bacteria</taxon>
        <taxon>Pseudomonadati</taxon>
        <taxon>Bacteroidota</taxon>
        <taxon>Flavobacteriia</taxon>
        <taxon>Flavobacteriales</taxon>
        <taxon>Flavobacteriaceae</taxon>
    </lineage>
</organism>
<name>A0A2P6CDV5_9FLAO</name>
<proteinExistence type="predicted"/>
<dbReference type="Pfam" id="PF00534">
    <property type="entry name" value="Glycos_transf_1"/>
    <property type="match status" value="1"/>
</dbReference>
<dbReference type="Pfam" id="PF13439">
    <property type="entry name" value="Glyco_transf_4"/>
    <property type="match status" value="1"/>
</dbReference>
<gene>
    <name evidence="3" type="ORF">BTO14_07370</name>
</gene>
<accession>A0A2P6CDV5</accession>
<comment type="caution">
    <text evidence="3">The sequence shown here is derived from an EMBL/GenBank/DDBJ whole genome shotgun (WGS) entry which is preliminary data.</text>
</comment>
<evidence type="ECO:0000313" key="4">
    <source>
        <dbReference type="Proteomes" id="UP000247345"/>
    </source>
</evidence>
<feature type="domain" description="Glycosyltransferase subfamily 4-like N-terminal" evidence="2">
    <location>
        <begin position="21"/>
        <end position="117"/>
    </location>
</feature>
<dbReference type="PANTHER" id="PTHR45947">
    <property type="entry name" value="SULFOQUINOVOSYL TRANSFERASE SQD2"/>
    <property type="match status" value="1"/>
</dbReference>
<dbReference type="AlphaFoldDB" id="A0A2P6CDV5"/>
<dbReference type="OrthoDB" id="9801609at2"/>
<dbReference type="Proteomes" id="UP000247345">
    <property type="component" value="Unassembled WGS sequence"/>
</dbReference>
<dbReference type="PANTHER" id="PTHR45947:SF3">
    <property type="entry name" value="SULFOQUINOVOSYL TRANSFERASE SQD2"/>
    <property type="match status" value="1"/>
</dbReference>
<evidence type="ECO:0008006" key="5">
    <source>
        <dbReference type="Google" id="ProtNLM"/>
    </source>
</evidence>
<dbReference type="EMBL" id="MSCK01000001">
    <property type="protein sequence ID" value="PQJ73087.1"/>
    <property type="molecule type" value="Genomic_DNA"/>
</dbReference>
<sequence>MKDKASLKILIVTASYFHSNYGGGQVYVKNIVNEMIAQNLDVSIATPGTDAKVVSYYQEQPVYTFTDKMLEDGLMGLKKLITKINPSIVHIHGFKEPFSLACKALRIPCIVTAHHGGLICPAGALLNSKDKICNVKASDSNCLPCVLRNVKGGTFTFSIQKIIPFKLRLAIGKWLKKIPFIYFITPIGTTTLSIENKKREWKNIYINASLLIAPSIAIKDAMLRNGASKNKIKVIPHGIPININDNSAILEENIEASKKNKRVKFFYVGRICKEKGVHIMLEAFSDLKVPAEIHIIGGTGNSKEEKYYRFLKKKYKNHVNIFWYGKVPPEKVNEKIKMFDIMIHPAFFLEVFGLTIAESLSMGKPVIATKCGGAEMQIKHKENGLLIPPNDVNALKEKMKEILECPDLLIKLKKNTGVNVNSINNHVKDLVKIYKPLVKR</sequence>
<dbReference type="InterPro" id="IPR001296">
    <property type="entry name" value="Glyco_trans_1"/>
</dbReference>
<dbReference type="InterPro" id="IPR028098">
    <property type="entry name" value="Glyco_trans_4-like_N"/>
</dbReference>
<dbReference type="GO" id="GO:0016757">
    <property type="term" value="F:glycosyltransferase activity"/>
    <property type="evidence" value="ECO:0007669"/>
    <property type="project" value="InterPro"/>
</dbReference>
<feature type="domain" description="Glycosyl transferase family 1" evidence="1">
    <location>
        <begin position="255"/>
        <end position="415"/>
    </location>
</feature>
<reference evidence="3 4" key="1">
    <citation type="submission" date="2016-12" db="EMBL/GenBank/DDBJ databases">
        <title>Trade-off between light-utilization and light-protection in marine flavobacteria.</title>
        <authorList>
            <person name="Kumagai Y."/>
            <person name="Yoshizawa S."/>
            <person name="Kogure K."/>
            <person name="Iwasaki W."/>
        </authorList>
    </citation>
    <scope>NUCLEOTIDE SEQUENCE [LARGE SCALE GENOMIC DNA]</scope>
    <source>
        <strain evidence="3 4">KCTC 12100</strain>
    </source>
</reference>
<dbReference type="SUPFAM" id="SSF53756">
    <property type="entry name" value="UDP-Glycosyltransferase/glycogen phosphorylase"/>
    <property type="match status" value="1"/>
</dbReference>
<dbReference type="RefSeq" id="WP_105048753.1">
    <property type="nucleotide sequence ID" value="NZ_CP150661.1"/>
</dbReference>
<dbReference type="CDD" id="cd03801">
    <property type="entry name" value="GT4_PimA-like"/>
    <property type="match status" value="1"/>
</dbReference>
<keyword evidence="4" id="KW-1185">Reference proteome</keyword>
<evidence type="ECO:0000313" key="3">
    <source>
        <dbReference type="EMBL" id="PQJ73087.1"/>
    </source>
</evidence>
<evidence type="ECO:0000259" key="2">
    <source>
        <dbReference type="Pfam" id="PF13439"/>
    </source>
</evidence>
<dbReference type="Gene3D" id="3.40.50.2000">
    <property type="entry name" value="Glycogen Phosphorylase B"/>
    <property type="match status" value="3"/>
</dbReference>
<dbReference type="InterPro" id="IPR050194">
    <property type="entry name" value="Glycosyltransferase_grp1"/>
</dbReference>
<evidence type="ECO:0000259" key="1">
    <source>
        <dbReference type="Pfam" id="PF00534"/>
    </source>
</evidence>